<feature type="region of interest" description="Disordered" evidence="6">
    <location>
        <begin position="385"/>
        <end position="432"/>
    </location>
</feature>
<dbReference type="InterPro" id="IPR018936">
    <property type="entry name" value="PI3/4_kinase_CS"/>
</dbReference>
<dbReference type="InterPro" id="IPR057754">
    <property type="entry name" value="PI4-kinase_beta/PIK1_cat"/>
</dbReference>
<dbReference type="PANTHER" id="PTHR10048:SF22">
    <property type="entry name" value="PHOSPHATIDYLINOSITOL 4-KINASE BETA"/>
    <property type="match status" value="1"/>
</dbReference>
<dbReference type="GO" id="GO:0046854">
    <property type="term" value="P:phosphatidylinositol phosphate biosynthetic process"/>
    <property type="evidence" value="ECO:0007669"/>
    <property type="project" value="InterPro"/>
</dbReference>
<keyword evidence="5" id="KW-0418">Kinase</keyword>
<dbReference type="FunFam" id="1.10.1070.11:FF:000016">
    <property type="entry name" value="PIK1p Phosphatidylinositol 4-kinase"/>
    <property type="match status" value="1"/>
</dbReference>
<feature type="compositionally biased region" description="Basic residues" evidence="6">
    <location>
        <begin position="652"/>
        <end position="662"/>
    </location>
</feature>
<feature type="compositionally biased region" description="Low complexity" evidence="6">
    <location>
        <begin position="389"/>
        <end position="399"/>
    </location>
</feature>
<dbReference type="PROSITE" id="PS00916">
    <property type="entry name" value="PI3_4_KINASE_2"/>
    <property type="match status" value="1"/>
</dbReference>
<organism evidence="8 9">
    <name type="scientific">Hanseniaspora valbyensis NRRL Y-1626</name>
    <dbReference type="NCBI Taxonomy" id="766949"/>
    <lineage>
        <taxon>Eukaryota</taxon>
        <taxon>Fungi</taxon>
        <taxon>Dikarya</taxon>
        <taxon>Ascomycota</taxon>
        <taxon>Saccharomycotina</taxon>
        <taxon>Saccharomycetes</taxon>
        <taxon>Saccharomycodales</taxon>
        <taxon>Saccharomycodaceae</taxon>
        <taxon>Hanseniaspora</taxon>
    </lineage>
</organism>
<dbReference type="InterPro" id="IPR000403">
    <property type="entry name" value="PI3/4_kinase_cat_dom"/>
</dbReference>
<feature type="compositionally biased region" description="Low complexity" evidence="6">
    <location>
        <begin position="772"/>
        <end position="782"/>
    </location>
</feature>
<dbReference type="Gene3D" id="3.30.1010.10">
    <property type="entry name" value="Phosphatidylinositol 3-kinase Catalytic Subunit, Chain A, domain 4"/>
    <property type="match status" value="1"/>
</dbReference>
<dbReference type="InterPro" id="IPR015433">
    <property type="entry name" value="PI3/4_kinase"/>
</dbReference>
<dbReference type="GO" id="GO:0005737">
    <property type="term" value="C:cytoplasm"/>
    <property type="evidence" value="ECO:0007669"/>
    <property type="project" value="TreeGrafter"/>
</dbReference>
<dbReference type="InterPro" id="IPR049160">
    <property type="entry name" value="PI4KB-PIK1_PIK"/>
</dbReference>
<dbReference type="Pfam" id="PF21245">
    <property type="entry name" value="PI4KB-PIK1_PIK"/>
    <property type="match status" value="1"/>
</dbReference>
<feature type="compositionally biased region" description="Basic and acidic residues" evidence="6">
    <location>
        <begin position="343"/>
        <end position="352"/>
    </location>
</feature>
<feature type="region of interest" description="Disordered" evidence="6">
    <location>
        <begin position="342"/>
        <end position="368"/>
    </location>
</feature>
<keyword evidence="4" id="KW-0808">Transferase</keyword>
<dbReference type="InterPro" id="IPR016024">
    <property type="entry name" value="ARM-type_fold"/>
</dbReference>
<evidence type="ECO:0000256" key="4">
    <source>
        <dbReference type="ARBA" id="ARBA00022679"/>
    </source>
</evidence>
<evidence type="ECO:0000256" key="5">
    <source>
        <dbReference type="ARBA" id="ARBA00022777"/>
    </source>
</evidence>
<dbReference type="PANTHER" id="PTHR10048">
    <property type="entry name" value="PHOSPHATIDYLINOSITOL KINASE"/>
    <property type="match status" value="1"/>
</dbReference>
<dbReference type="OrthoDB" id="10264149at2759"/>
<reference evidence="9" key="1">
    <citation type="journal article" date="2016" name="Proc. Natl. Acad. Sci. U.S.A.">
        <title>Comparative genomics of biotechnologically important yeasts.</title>
        <authorList>
            <person name="Riley R."/>
            <person name="Haridas S."/>
            <person name="Wolfe K.H."/>
            <person name="Lopes M.R."/>
            <person name="Hittinger C.T."/>
            <person name="Goeker M."/>
            <person name="Salamov A.A."/>
            <person name="Wisecaver J.H."/>
            <person name="Long T.M."/>
            <person name="Calvey C.H."/>
            <person name="Aerts A.L."/>
            <person name="Barry K.W."/>
            <person name="Choi C."/>
            <person name="Clum A."/>
            <person name="Coughlan A.Y."/>
            <person name="Deshpande S."/>
            <person name="Douglass A.P."/>
            <person name="Hanson S.J."/>
            <person name="Klenk H.-P."/>
            <person name="LaButti K.M."/>
            <person name="Lapidus A."/>
            <person name="Lindquist E.A."/>
            <person name="Lipzen A.M."/>
            <person name="Meier-Kolthoff J.P."/>
            <person name="Ohm R.A."/>
            <person name="Otillar R.P."/>
            <person name="Pangilinan J.L."/>
            <person name="Peng Y."/>
            <person name="Rokas A."/>
            <person name="Rosa C.A."/>
            <person name="Scheuner C."/>
            <person name="Sibirny A.A."/>
            <person name="Slot J.C."/>
            <person name="Stielow J.B."/>
            <person name="Sun H."/>
            <person name="Kurtzman C.P."/>
            <person name="Blackwell M."/>
            <person name="Grigoriev I.V."/>
            <person name="Jeffries T.W."/>
        </authorList>
    </citation>
    <scope>NUCLEOTIDE SEQUENCE [LARGE SCALE GENOMIC DNA]</scope>
    <source>
        <strain evidence="9">NRRL Y-1626</strain>
    </source>
</reference>
<comment type="similarity">
    <text evidence="2">Belongs to the PI3/PI4-kinase family. Type III PI4K subfamily.</text>
</comment>
<dbReference type="EMBL" id="LXPE01000043">
    <property type="protein sequence ID" value="OBA25803.1"/>
    <property type="molecule type" value="Genomic_DNA"/>
</dbReference>
<dbReference type="SUPFAM" id="SSF56112">
    <property type="entry name" value="Protein kinase-like (PK-like)"/>
    <property type="match status" value="1"/>
</dbReference>
<dbReference type="AlphaFoldDB" id="A0A1B7TAQ6"/>
<dbReference type="InterPro" id="IPR036940">
    <property type="entry name" value="PI3/4_kinase_cat_sf"/>
</dbReference>
<dbReference type="Gene3D" id="1.10.1070.11">
    <property type="entry name" value="Phosphatidylinositol 3-/4-kinase, catalytic domain"/>
    <property type="match status" value="1"/>
</dbReference>
<dbReference type="PROSITE" id="PS00915">
    <property type="entry name" value="PI3_4_KINASE_1"/>
    <property type="match status" value="1"/>
</dbReference>
<accession>A0A1B7TAQ6</accession>
<dbReference type="GO" id="GO:0016020">
    <property type="term" value="C:membrane"/>
    <property type="evidence" value="ECO:0007669"/>
    <property type="project" value="TreeGrafter"/>
</dbReference>
<keyword evidence="9" id="KW-1185">Reference proteome</keyword>
<feature type="domain" description="PI3K/PI4K catalytic" evidence="7">
    <location>
        <begin position="797"/>
        <end position="1088"/>
    </location>
</feature>
<evidence type="ECO:0000259" key="7">
    <source>
        <dbReference type="PROSITE" id="PS50290"/>
    </source>
</evidence>
<dbReference type="SUPFAM" id="SSF48371">
    <property type="entry name" value="ARM repeat"/>
    <property type="match status" value="1"/>
</dbReference>
<dbReference type="SMART" id="SM00146">
    <property type="entry name" value="PI3Kc"/>
    <property type="match status" value="1"/>
</dbReference>
<evidence type="ECO:0000256" key="6">
    <source>
        <dbReference type="SAM" id="MobiDB-lite"/>
    </source>
</evidence>
<dbReference type="Pfam" id="PF11522">
    <property type="entry name" value="Pik1"/>
    <property type="match status" value="1"/>
</dbReference>
<dbReference type="EC" id="2.7.1.67" evidence="3"/>
<dbReference type="Gene3D" id="6.10.140.1260">
    <property type="match status" value="1"/>
</dbReference>
<feature type="region of interest" description="Disordered" evidence="6">
    <location>
        <begin position="763"/>
        <end position="782"/>
    </location>
</feature>
<feature type="compositionally biased region" description="Polar residues" evidence="6">
    <location>
        <begin position="262"/>
        <end position="276"/>
    </location>
</feature>
<comment type="caution">
    <text evidence="8">The sequence shown here is derived from an EMBL/GenBank/DDBJ whole genome shotgun (WGS) entry which is preliminary data.</text>
</comment>
<gene>
    <name evidence="8" type="ORF">HANVADRAFT_53655</name>
</gene>
<sequence>MNLFSSSTTTSQSIELDISNTTTEATPNAIIDYKQKLEDTTTIQVNNEILLQYIKSDQFSIYTNIEYLIKYSKSIGIHYILCQKLLQFPHSLIQFYIPQLIQILLTIETESMALEDAILKLSIENPHFALLSFWQLQALLGDLSNDPKSYGFEVARRNLNNLQNLLLDFSSDDSPFDDSKKKAEQMRENLGPALVACSMVACSIGGSEQLLTKIKPLVVSQGKKEKSYVFTVAKTALEKFSKQSKKKLMQHKQKSMAKYNNHESSNTNAANKHNNSLSYNTGNVILNEQITREDLAFRKHRNGQNSLSQDGEEQISFDMVDQVGKDISTQVLNSTKRFNQKVQQERLTRSQSDRAISGKINEKLNTNQEKKYSALKKAPYTTDFGTKQSSSLSVNNISSTDDQEHDVDNDDSKVLPTPTFDPFEDHEERRSSLRHGANLINVETSKLSLTKKIKLLKMNYFRCETQFVIALESISQRLGKVPKDARLSMLRAELALLNRDLPAEVDIPTMLPRNKRGKLHKLVNIVCNEAQVLNSAEKVPYLLFIEYLRDEMDFDPISPSNIELLSEKPSDGSYIFDLANVGDEKKKQQVLMEKSNSTEKESSSSNNNSHGRKFSIIENYTRGSGGEMDLSDISMAAIESETAKEYETSQRQRQKNNRHIRNKPSGQLDDLATQMRISAMMLSQLESSNSNSNRNSGYSNSNNAAEIEHIKKTIIQSMKQAQDQFATTRVDMLFDNEDGEENDSEAGTRKLENDLLTSGIITEELNEDQDMTSSSGGTTTKKKLISSSSSYLGESWSTRKERIRNSSKYGHLENWDLFSVIAKSGDDLRQEAFACQIILAISNMWLDSKLELWLKRMKILITSPTTGLVETITDAVSVHSIKKALSLQMVADGTISKEVVTTKNSQGETVGYVATLKDHFGYCFGSENSYAYKKAQYNFATSLAGYSLICYILQIKDRHNGNIMIDNEGHLVHIDFGFMLSNSPGSVGFEAAPFKLTFEYVDVLGGLEGEAFLKFKELLRDGFKVLRKNHEQIVSMCEIMQKESLQPCFQLGEQTSIQLKQRFALHLSSEEEIDRFVEDYLIGRSLGSMYTRIYDQFQLVTQGIYS</sequence>
<dbReference type="GO" id="GO:0048015">
    <property type="term" value="P:phosphatidylinositol-mediated signaling"/>
    <property type="evidence" value="ECO:0007669"/>
    <property type="project" value="TreeGrafter"/>
</dbReference>
<evidence type="ECO:0000256" key="2">
    <source>
        <dbReference type="ARBA" id="ARBA00006209"/>
    </source>
</evidence>
<dbReference type="Proteomes" id="UP000092321">
    <property type="component" value="Unassembled WGS sequence"/>
</dbReference>
<comment type="catalytic activity">
    <reaction evidence="1">
        <text>a 1,2-diacyl-sn-glycero-3-phospho-(1D-myo-inositol) + ATP = a 1,2-diacyl-sn-glycero-3-phospho-(1D-myo-inositol 4-phosphate) + ADP + H(+)</text>
        <dbReference type="Rhea" id="RHEA:19877"/>
        <dbReference type="ChEBI" id="CHEBI:15378"/>
        <dbReference type="ChEBI" id="CHEBI:30616"/>
        <dbReference type="ChEBI" id="CHEBI:57880"/>
        <dbReference type="ChEBI" id="CHEBI:58178"/>
        <dbReference type="ChEBI" id="CHEBI:456216"/>
        <dbReference type="EC" id="2.7.1.67"/>
    </reaction>
</comment>
<dbReference type="GO" id="GO:0004430">
    <property type="term" value="F:1-phosphatidylinositol 4-kinase activity"/>
    <property type="evidence" value="ECO:0007669"/>
    <property type="project" value="UniProtKB-EC"/>
</dbReference>
<evidence type="ECO:0000313" key="9">
    <source>
        <dbReference type="Proteomes" id="UP000092321"/>
    </source>
</evidence>
<feature type="region of interest" description="Disordered" evidence="6">
    <location>
        <begin position="248"/>
        <end position="276"/>
    </location>
</feature>
<dbReference type="Pfam" id="PF00454">
    <property type="entry name" value="PI3_PI4_kinase"/>
    <property type="match status" value="1"/>
</dbReference>
<feature type="region of interest" description="Disordered" evidence="6">
    <location>
        <begin position="642"/>
        <end position="669"/>
    </location>
</feature>
<dbReference type="InterPro" id="IPR042236">
    <property type="entry name" value="PI3K_accessory_sf"/>
</dbReference>
<name>A0A1B7TAQ6_9ASCO</name>
<proteinExistence type="inferred from homology"/>
<dbReference type="Gene3D" id="1.25.40.70">
    <property type="entry name" value="Phosphatidylinositol 3-kinase, accessory domain (PIK)"/>
    <property type="match status" value="1"/>
</dbReference>
<evidence type="ECO:0000256" key="3">
    <source>
        <dbReference type="ARBA" id="ARBA00012169"/>
    </source>
</evidence>
<dbReference type="InterPro" id="IPR011009">
    <property type="entry name" value="Kinase-like_dom_sf"/>
</dbReference>
<dbReference type="PROSITE" id="PS50290">
    <property type="entry name" value="PI3_4_KINASE_3"/>
    <property type="match status" value="1"/>
</dbReference>
<feature type="region of interest" description="Disordered" evidence="6">
    <location>
        <begin position="586"/>
        <end position="614"/>
    </location>
</feature>
<evidence type="ECO:0000256" key="1">
    <source>
        <dbReference type="ARBA" id="ARBA00001686"/>
    </source>
</evidence>
<dbReference type="InterPro" id="IPR021601">
    <property type="entry name" value="Phosphatidylino_kinase_fungi"/>
</dbReference>
<protein>
    <recommendedName>
        <fullName evidence="3">1-phosphatidylinositol 4-kinase</fullName>
        <ecNumber evidence="3">2.7.1.67</ecNumber>
    </recommendedName>
</protein>
<evidence type="ECO:0000313" key="8">
    <source>
        <dbReference type="EMBL" id="OBA25803.1"/>
    </source>
</evidence>
<dbReference type="CDD" id="cd05168">
    <property type="entry name" value="PI4Kc_III_beta"/>
    <property type="match status" value="1"/>
</dbReference>